<keyword evidence="1" id="KW-0812">Transmembrane</keyword>
<feature type="transmembrane region" description="Helical" evidence="1">
    <location>
        <begin position="452"/>
        <end position="471"/>
    </location>
</feature>
<dbReference type="RefSeq" id="WP_193430187.1">
    <property type="nucleotide sequence ID" value="NZ_CBCSIP010000001.1"/>
</dbReference>
<keyword evidence="1" id="KW-0472">Membrane</keyword>
<proteinExistence type="predicted"/>
<accession>A0ABR9PYM7</accession>
<dbReference type="Proteomes" id="UP001516472">
    <property type="component" value="Unassembled WGS sequence"/>
</dbReference>
<keyword evidence="1" id="KW-1133">Transmembrane helix</keyword>
<keyword evidence="3" id="KW-1185">Reference proteome</keyword>
<evidence type="ECO:0000313" key="3">
    <source>
        <dbReference type="Proteomes" id="UP001516472"/>
    </source>
</evidence>
<evidence type="ECO:0000313" key="2">
    <source>
        <dbReference type="EMBL" id="MBE4753032.1"/>
    </source>
</evidence>
<dbReference type="EMBL" id="JAAIYO010000015">
    <property type="protein sequence ID" value="MBE4753032.1"/>
    <property type="molecule type" value="Genomic_DNA"/>
</dbReference>
<protein>
    <submittedName>
        <fullName evidence="2">Uncharacterized protein</fullName>
    </submittedName>
</protein>
<sequence length="513" mass="56472">MYKFVRRDEALDEAMGGDSLFALAKANDDVFKKIMKIFRDYQREKAKHTIIEGGVTYFSMLELFNNLLGDSNVALNDDRIAAELFTGDAVNARAITGAMSANAFVTQLNTAIDATAASFRQNLAALRDSFKETYRHKDIIALLRDTKVVTQPGLVKSRVFETAYILDRILDKKRFLATSLLLGIMHVERFKLNKDEDTARPFYNQGSALFTLLTFSYTPALSVERRSTWEQGVLSYFQRALRDSITSKEALLDGLIDEGLNEDWANELATEIAKKGTAGVQEQITTWGKRIAGYEKSLEALKLDAVQYGWKMFGSCLGIDNGLLPTTYAEATEMWSQFTANTYTRVVSANSASPIGRQAILATFDQALKAESVWQKADFASFGLTLNASALTAMSYVGPVARILGWYTSSNHAGLTCGGCRTVHGSRVSLVRLWHRCSSCKSVYCAHCASGMALYAAMAVGVVSAVGGWWMGMGSMVYSATVGWLTGSTTTRTTSYFMARKCKACGTQTEAIY</sequence>
<organism evidence="2 3">
    <name type="scientific">Corallococcus soli</name>
    <dbReference type="NCBI Taxonomy" id="2710757"/>
    <lineage>
        <taxon>Bacteria</taxon>
        <taxon>Pseudomonadati</taxon>
        <taxon>Myxococcota</taxon>
        <taxon>Myxococcia</taxon>
        <taxon>Myxococcales</taxon>
        <taxon>Cystobacterineae</taxon>
        <taxon>Myxococcaceae</taxon>
        <taxon>Corallococcus</taxon>
    </lineage>
</organism>
<gene>
    <name evidence="2" type="ORF">G4177_33265</name>
</gene>
<comment type="caution">
    <text evidence="2">The sequence shown here is derived from an EMBL/GenBank/DDBJ whole genome shotgun (WGS) entry which is preliminary data.</text>
</comment>
<evidence type="ECO:0000256" key="1">
    <source>
        <dbReference type="SAM" id="Phobius"/>
    </source>
</evidence>
<name>A0ABR9PYM7_9BACT</name>
<reference evidence="2 3" key="1">
    <citation type="submission" date="2020-02" db="EMBL/GenBank/DDBJ databases">
        <authorList>
            <person name="Babadi Z.K."/>
            <person name="Risdian C."/>
            <person name="Ebrahimipour G.H."/>
            <person name="Wink J."/>
        </authorList>
    </citation>
    <scope>NUCLEOTIDE SEQUENCE [LARGE SCALE GENOMIC DNA]</scope>
    <source>
        <strain evidence="2 3">ZKHCc1 1396</strain>
    </source>
</reference>